<accession>A0ABS7PF07</accession>
<dbReference type="SUPFAM" id="SSF53474">
    <property type="entry name" value="alpha/beta-Hydrolases"/>
    <property type="match status" value="1"/>
</dbReference>
<reference evidence="2 3" key="1">
    <citation type="submission" date="2021-07" db="EMBL/GenBank/DDBJ databases">
        <title>Alteriqipengyuania abyssalis NZ-12B nov, sp.nov isolated from deep sea sponge in pacific ocean.</title>
        <authorList>
            <person name="Tareen S."/>
            <person name="Wink J."/>
        </authorList>
    </citation>
    <scope>NUCLEOTIDE SEQUENCE [LARGE SCALE GENOMIC DNA]</scope>
    <source>
        <strain evidence="2 3">NZ-12B</strain>
    </source>
</reference>
<evidence type="ECO:0008006" key="4">
    <source>
        <dbReference type="Google" id="ProtNLM"/>
    </source>
</evidence>
<gene>
    <name evidence="2" type="ORF">KYN89_11485</name>
</gene>
<evidence type="ECO:0000256" key="1">
    <source>
        <dbReference type="SAM" id="Phobius"/>
    </source>
</evidence>
<keyword evidence="3" id="KW-1185">Reference proteome</keyword>
<dbReference type="Proteomes" id="UP000759298">
    <property type="component" value="Unassembled WGS sequence"/>
</dbReference>
<evidence type="ECO:0000313" key="2">
    <source>
        <dbReference type="EMBL" id="MBY8337663.1"/>
    </source>
</evidence>
<feature type="transmembrane region" description="Helical" evidence="1">
    <location>
        <begin position="147"/>
        <end position="168"/>
    </location>
</feature>
<dbReference type="RefSeq" id="WP_222825185.1">
    <property type="nucleotide sequence ID" value="NZ_JAHWXP010000003.1"/>
</dbReference>
<dbReference type="InterPro" id="IPR029058">
    <property type="entry name" value="AB_hydrolase_fold"/>
</dbReference>
<organism evidence="2 3">
    <name type="scientific">Alteriqipengyuania abyssalis</name>
    <dbReference type="NCBI Taxonomy" id="2860200"/>
    <lineage>
        <taxon>Bacteria</taxon>
        <taxon>Pseudomonadati</taxon>
        <taxon>Pseudomonadota</taxon>
        <taxon>Alphaproteobacteria</taxon>
        <taxon>Sphingomonadales</taxon>
        <taxon>Erythrobacteraceae</taxon>
        <taxon>Alteriqipengyuania</taxon>
    </lineage>
</organism>
<name>A0ABS7PF07_9SPHN</name>
<dbReference type="EMBL" id="JAHWXP010000003">
    <property type="protein sequence ID" value="MBY8337663.1"/>
    <property type="molecule type" value="Genomic_DNA"/>
</dbReference>
<protein>
    <recommendedName>
        <fullName evidence="4">Alpha/beta hydrolase</fullName>
    </recommendedName>
</protein>
<keyword evidence="1" id="KW-1133">Transmembrane helix</keyword>
<sequence>MAKPKTAVVLIHGIGEQRPMDTLWGFVRAAWTHDAQLVHPTRNEVWSKPELVTGSFELRRITTREASYGDKRRFDFFEFYWAHRMQGHTLGGLLRWTMKLFLRAPSQVPKGLFLAWGFGVGLLVAAAVLAILAWQGDLMASLGIPRWIVISAPLILAAGSFILHAVILPQAGDAARYLSPEPNNVAIRQQIREDGVSLIEKLTASGEYDRIVVAGHSLGSVIAHDLLNFAWNRLDRSKMSAIHAAESAAMEALSALEAAARELVDASPADRPARRTAYRNAQRLYHKTLARGEVPLWIVSDLVTIGSPLSKAALLIGHDAEDLQARIARREIPSSPPVLEGKKGNRRFSYPPANKVRRPHHGAVFGPTVWTNLYHPHRLIWFGDIVSGPLRQLFGPAVLDVRLPIGKPPGFRHLDYWKNPDAEPVHPTIVALRRALNLRARDTDEALWGEAAGKDEIVADTEMQGD</sequence>
<keyword evidence="1" id="KW-0472">Membrane</keyword>
<comment type="caution">
    <text evidence="2">The sequence shown here is derived from an EMBL/GenBank/DDBJ whole genome shotgun (WGS) entry which is preliminary data.</text>
</comment>
<proteinExistence type="predicted"/>
<evidence type="ECO:0000313" key="3">
    <source>
        <dbReference type="Proteomes" id="UP000759298"/>
    </source>
</evidence>
<feature type="transmembrane region" description="Helical" evidence="1">
    <location>
        <begin position="112"/>
        <end position="135"/>
    </location>
</feature>
<keyword evidence="1" id="KW-0812">Transmembrane</keyword>